<dbReference type="InterPro" id="IPR014345">
    <property type="entry name" value="XrtA_polysacc_chain"/>
</dbReference>
<dbReference type="PANTHER" id="PTHR32309">
    <property type="entry name" value="TYROSINE-PROTEIN KINASE"/>
    <property type="match status" value="1"/>
</dbReference>
<feature type="transmembrane region" description="Helical" evidence="7">
    <location>
        <begin position="30"/>
        <end position="50"/>
    </location>
</feature>
<feature type="coiled-coil region" evidence="6">
    <location>
        <begin position="345"/>
        <end position="396"/>
    </location>
</feature>
<dbReference type="GO" id="GO:0004713">
    <property type="term" value="F:protein tyrosine kinase activity"/>
    <property type="evidence" value="ECO:0007669"/>
    <property type="project" value="TreeGrafter"/>
</dbReference>
<dbReference type="Pfam" id="PF13807">
    <property type="entry name" value="GNVR"/>
    <property type="match status" value="1"/>
</dbReference>
<proteinExistence type="predicted"/>
<evidence type="ECO:0000313" key="10">
    <source>
        <dbReference type="EMBL" id="RCS30220.1"/>
    </source>
</evidence>
<evidence type="ECO:0000256" key="3">
    <source>
        <dbReference type="ARBA" id="ARBA00022692"/>
    </source>
</evidence>
<evidence type="ECO:0000256" key="1">
    <source>
        <dbReference type="ARBA" id="ARBA00004651"/>
    </source>
</evidence>
<reference evidence="10 11" key="1">
    <citation type="submission" date="2018-05" db="EMBL/GenBank/DDBJ databases">
        <title>Draft genome sequence of Rhodanobacter denitrificans Yn1 isolated from gold copper mine.</title>
        <authorList>
            <person name="Yang N."/>
            <person name="Mazhar H.S."/>
            <person name="Rensing C."/>
        </authorList>
    </citation>
    <scope>NUCLEOTIDE SEQUENCE [LARGE SCALE GENOMIC DNA]</scope>
    <source>
        <strain evidence="10 11">Yn1</strain>
    </source>
</reference>
<dbReference type="AlphaFoldDB" id="A0A368KE85"/>
<evidence type="ECO:0000256" key="4">
    <source>
        <dbReference type="ARBA" id="ARBA00022989"/>
    </source>
</evidence>
<comment type="caution">
    <text evidence="10">The sequence shown here is derived from an EMBL/GenBank/DDBJ whole genome shotgun (WGS) entry which is preliminary data.</text>
</comment>
<evidence type="ECO:0000256" key="2">
    <source>
        <dbReference type="ARBA" id="ARBA00022475"/>
    </source>
</evidence>
<keyword evidence="11" id="KW-1185">Reference proteome</keyword>
<protein>
    <submittedName>
        <fullName evidence="10">Chain length-determining protein</fullName>
    </submittedName>
</protein>
<evidence type="ECO:0000313" key="11">
    <source>
        <dbReference type="Proteomes" id="UP000252387"/>
    </source>
</evidence>
<feature type="transmembrane region" description="Helical" evidence="7">
    <location>
        <begin position="434"/>
        <end position="453"/>
    </location>
</feature>
<dbReference type="InterPro" id="IPR032807">
    <property type="entry name" value="GNVR"/>
</dbReference>
<dbReference type="NCBIfam" id="TIGR03007">
    <property type="entry name" value="pepcterm_ChnLen"/>
    <property type="match status" value="1"/>
</dbReference>
<accession>A0A368KE85</accession>
<evidence type="ECO:0000256" key="6">
    <source>
        <dbReference type="SAM" id="Coils"/>
    </source>
</evidence>
<keyword evidence="2" id="KW-1003">Cell membrane</keyword>
<sequence length="532" mass="58857">MQTQSFQSFDLHELFQYALLEARAAWRYRWHALIVAWCVMILGALLVFSLPNKYEADAQVYADTDALTNPLLNGVAMQPDVRERLQVITHTMLSRPNLEAVADKTGLALRATTPADKDALLLSLGAAVQIKDANTKNLYNISYADSDRQMAQAVVQAFLQILMNDTVGANTASATTAQNFLEQQVQDYGKRLTEAEKKLADFQKANVGYIPSQGGSSYFMRLQAAEAKLQTLQAQYDTAVAGRATIQQQMRAMAAGSAASSGIDPRTQEVDKQIAAYQQQLNTLLLSYTDAYPDVTATRRMIAQLQERRAALKKNVASSSMMSMASDNPVYQGMQESMYTAQVSIQTLAMQIGLQKRQIAELKDQGDKIADVQATLQQLTRNYDVTKKQYDQLLERSNTAQLSQDAAQSGNNLKFRVVNPPIVPLLPESPHRSLLLLLVFGLAIAIGSGYAYLLHKITPVFVSLWDLQASGDYPLLGTVSLIVSRGRCQELRRSTMGFWAGACLLLMMLVLGFAFDGHMTRLMQHFLMRGVA</sequence>
<organism evidence="10 11">
    <name type="scientific">Rhodanobacter denitrificans</name>
    <dbReference type="NCBI Taxonomy" id="666685"/>
    <lineage>
        <taxon>Bacteria</taxon>
        <taxon>Pseudomonadati</taxon>
        <taxon>Pseudomonadota</taxon>
        <taxon>Gammaproteobacteria</taxon>
        <taxon>Lysobacterales</taxon>
        <taxon>Rhodanobacteraceae</taxon>
        <taxon>Rhodanobacter</taxon>
    </lineage>
</organism>
<feature type="domain" description="Polysaccharide chain length determinant N-terminal" evidence="8">
    <location>
        <begin position="24"/>
        <end position="104"/>
    </location>
</feature>
<feature type="coiled-coil region" evidence="6">
    <location>
        <begin position="178"/>
        <end position="242"/>
    </location>
</feature>
<comment type="subcellular location">
    <subcellularLocation>
        <location evidence="1">Cell membrane</location>
        <topology evidence="1">Multi-pass membrane protein</topology>
    </subcellularLocation>
</comment>
<keyword evidence="5 7" id="KW-0472">Membrane</keyword>
<feature type="domain" description="Tyrosine-protein kinase G-rich" evidence="9">
    <location>
        <begin position="373"/>
        <end position="453"/>
    </location>
</feature>
<keyword evidence="4 7" id="KW-1133">Transmembrane helix</keyword>
<dbReference type="GO" id="GO:0005886">
    <property type="term" value="C:plasma membrane"/>
    <property type="evidence" value="ECO:0007669"/>
    <property type="project" value="UniProtKB-SubCell"/>
</dbReference>
<keyword evidence="6" id="KW-0175">Coiled coil</keyword>
<gene>
    <name evidence="10" type="ORF">DEO45_09200</name>
</gene>
<dbReference type="EMBL" id="QFWQ01000005">
    <property type="protein sequence ID" value="RCS30220.1"/>
    <property type="molecule type" value="Genomic_DNA"/>
</dbReference>
<dbReference type="OrthoDB" id="9795292at2"/>
<evidence type="ECO:0000259" key="8">
    <source>
        <dbReference type="Pfam" id="PF02706"/>
    </source>
</evidence>
<dbReference type="InterPro" id="IPR050445">
    <property type="entry name" value="Bact_polysacc_biosynth/exp"/>
</dbReference>
<dbReference type="Proteomes" id="UP000252387">
    <property type="component" value="Unassembled WGS sequence"/>
</dbReference>
<dbReference type="Pfam" id="PF02706">
    <property type="entry name" value="Wzz"/>
    <property type="match status" value="1"/>
</dbReference>
<dbReference type="PANTHER" id="PTHR32309:SF13">
    <property type="entry name" value="FERRIC ENTEROBACTIN TRANSPORT PROTEIN FEPE"/>
    <property type="match status" value="1"/>
</dbReference>
<dbReference type="RefSeq" id="WP_114342806.1">
    <property type="nucleotide sequence ID" value="NZ_QFWQ01000005.1"/>
</dbReference>
<evidence type="ECO:0000256" key="7">
    <source>
        <dbReference type="SAM" id="Phobius"/>
    </source>
</evidence>
<name>A0A368KE85_9GAMM</name>
<keyword evidence="3 7" id="KW-0812">Transmembrane</keyword>
<evidence type="ECO:0000256" key="5">
    <source>
        <dbReference type="ARBA" id="ARBA00023136"/>
    </source>
</evidence>
<evidence type="ECO:0000259" key="9">
    <source>
        <dbReference type="Pfam" id="PF13807"/>
    </source>
</evidence>
<dbReference type="InterPro" id="IPR003856">
    <property type="entry name" value="LPS_length_determ_N"/>
</dbReference>
<feature type="transmembrane region" description="Helical" evidence="7">
    <location>
        <begin position="496"/>
        <end position="515"/>
    </location>
</feature>